<evidence type="ECO:0000256" key="1">
    <source>
        <dbReference type="SAM" id="MobiDB-lite"/>
    </source>
</evidence>
<gene>
    <name evidence="2" type="ORF">WKI299_LOCUS15629</name>
</gene>
<evidence type="ECO:0000313" key="3">
    <source>
        <dbReference type="Proteomes" id="UP000663856"/>
    </source>
</evidence>
<comment type="caution">
    <text evidence="2">The sequence shown here is derived from an EMBL/GenBank/DDBJ whole genome shotgun (WGS) entry which is preliminary data.</text>
</comment>
<dbReference type="Proteomes" id="UP000663856">
    <property type="component" value="Unassembled WGS sequence"/>
</dbReference>
<evidence type="ECO:0000313" key="2">
    <source>
        <dbReference type="EMBL" id="CAF2078376.1"/>
    </source>
</evidence>
<feature type="compositionally biased region" description="Low complexity" evidence="1">
    <location>
        <begin position="488"/>
        <end position="504"/>
    </location>
</feature>
<feature type="compositionally biased region" description="Low complexity" evidence="1">
    <location>
        <begin position="572"/>
        <end position="582"/>
    </location>
</feature>
<dbReference type="EMBL" id="CAJNRF010006077">
    <property type="protein sequence ID" value="CAF2078376.1"/>
    <property type="molecule type" value="Genomic_DNA"/>
</dbReference>
<protein>
    <submittedName>
        <fullName evidence="2">Uncharacterized protein</fullName>
    </submittedName>
</protein>
<dbReference type="AlphaFoldDB" id="A0A816RWY5"/>
<name>A0A816RWY5_9BILA</name>
<organism evidence="2 3">
    <name type="scientific">Rotaria magnacalcarata</name>
    <dbReference type="NCBI Taxonomy" id="392030"/>
    <lineage>
        <taxon>Eukaryota</taxon>
        <taxon>Metazoa</taxon>
        <taxon>Spiralia</taxon>
        <taxon>Gnathifera</taxon>
        <taxon>Rotifera</taxon>
        <taxon>Eurotatoria</taxon>
        <taxon>Bdelloidea</taxon>
        <taxon>Philodinida</taxon>
        <taxon>Philodinidae</taxon>
        <taxon>Rotaria</taxon>
    </lineage>
</organism>
<accession>A0A816RWY5</accession>
<reference evidence="2" key="1">
    <citation type="submission" date="2021-02" db="EMBL/GenBank/DDBJ databases">
        <authorList>
            <person name="Nowell W R."/>
        </authorList>
    </citation>
    <scope>NUCLEOTIDE SEQUENCE</scope>
</reference>
<feature type="region of interest" description="Disordered" evidence="1">
    <location>
        <begin position="488"/>
        <end position="597"/>
    </location>
</feature>
<feature type="compositionally biased region" description="Polar residues" evidence="1">
    <location>
        <begin position="583"/>
        <end position="597"/>
    </location>
</feature>
<sequence length="597" mass="64812">MNRVLDFLFNVFGFSDNFRMALNKDYEVEISNDSEVTVREEFPSFPDKPATNIKEKNVHQTPLANGKSVVRISHYSGVLTTSSFTFTRNGRSGTFYFEAIEVTPKRTGNYIFTSNSTIDNYGYLYANPFNLLNTTSNLLTHADDNEDETSDQFSLTCTLQADTSYTLIFTTFDPDVTGPFSIFTLGPSRISLRRLSTLSTFYIATTFTTPAITVASNYSSALGMDSSMFTRNGRSGTFYFEAIEVTPKRTGNYTFKSYSTIDSYGYLYTNPFDPLNTTSNLLTHADDDGYSASDQFSMSYPLEGGITYILIFTTFDAGVTGSFSVAAVGPGRVSLVRNNVPTVTTTSTVSTTEAPYVIASNYSGALDTNSPTLSRDGTSGIWYYEAIQATPKRTGNYTFKSYSAIDSYGYLFANSFDPLNITSNLLVSSDDDETGIGDQFSMSYPLEAGANYNLVFTTFDRSLTGRFFIVVSGPARVILRSMNTTLKQSSTTTSTTVATPGSATDENPGVVDQHPGVTDQNPVITDPNPDVIDQNPDVADPSTGVTDQNPAVTGSSTVVTDPSTGVTDQNPTVTDSSTVVTDQNTGVADPSTENLGF</sequence>
<proteinExistence type="predicted"/>
<feature type="compositionally biased region" description="Polar residues" evidence="1">
    <location>
        <begin position="543"/>
        <end position="571"/>
    </location>
</feature>